<dbReference type="GO" id="GO:0046513">
    <property type="term" value="P:ceramide biosynthetic process"/>
    <property type="evidence" value="ECO:0007669"/>
    <property type="project" value="TreeGrafter"/>
</dbReference>
<dbReference type="GO" id="GO:0005783">
    <property type="term" value="C:endoplasmic reticulum"/>
    <property type="evidence" value="ECO:0007669"/>
    <property type="project" value="TreeGrafter"/>
</dbReference>
<dbReference type="GO" id="GO:0004758">
    <property type="term" value="F:serine C-palmitoyltransferase activity"/>
    <property type="evidence" value="ECO:0007669"/>
    <property type="project" value="TreeGrafter"/>
</dbReference>
<evidence type="ECO:0000256" key="5">
    <source>
        <dbReference type="ARBA" id="ARBA00023315"/>
    </source>
</evidence>
<name>A0A7T8KAQ7_CALRO</name>
<dbReference type="PANTHER" id="PTHR13693">
    <property type="entry name" value="CLASS II AMINOTRANSFERASE/8-AMINO-7-OXONONANOATE SYNTHASE"/>
    <property type="match status" value="1"/>
</dbReference>
<evidence type="ECO:0000256" key="2">
    <source>
        <dbReference type="ARBA" id="ARBA00008392"/>
    </source>
</evidence>
<gene>
    <name evidence="7" type="ORF">FKW44_013029</name>
</gene>
<dbReference type="SUPFAM" id="SSF53383">
    <property type="entry name" value="PLP-dependent transferases"/>
    <property type="match status" value="1"/>
</dbReference>
<evidence type="ECO:0000256" key="1">
    <source>
        <dbReference type="ARBA" id="ARBA00001933"/>
    </source>
</evidence>
<dbReference type="Gene3D" id="3.40.640.10">
    <property type="entry name" value="Type I PLP-dependent aspartate aminotransferase-like (Major domain)"/>
    <property type="match status" value="1"/>
</dbReference>
<evidence type="ECO:0000313" key="8">
    <source>
        <dbReference type="Proteomes" id="UP000595437"/>
    </source>
</evidence>
<accession>A0A7T8KAQ7</accession>
<evidence type="ECO:0000256" key="4">
    <source>
        <dbReference type="ARBA" id="ARBA00022898"/>
    </source>
</evidence>
<dbReference type="InterPro" id="IPR015424">
    <property type="entry name" value="PyrdxlP-dep_Trfase"/>
</dbReference>
<dbReference type="Proteomes" id="UP000595437">
    <property type="component" value="Chromosome 8"/>
</dbReference>
<dbReference type="InterPro" id="IPR015422">
    <property type="entry name" value="PyrdxlP-dep_Trfase_small"/>
</dbReference>
<dbReference type="OrthoDB" id="3168162at2759"/>
<keyword evidence="5" id="KW-0012">Acyltransferase</keyword>
<dbReference type="EMBL" id="CP045897">
    <property type="protein sequence ID" value="QQP51611.1"/>
    <property type="molecule type" value="Genomic_DNA"/>
</dbReference>
<protein>
    <recommendedName>
        <fullName evidence="9">Serine palmitoyltransferase 1</fullName>
    </recommendedName>
</protein>
<feature type="compositionally biased region" description="Polar residues" evidence="6">
    <location>
        <begin position="1"/>
        <end position="13"/>
    </location>
</feature>
<dbReference type="GO" id="GO:0016020">
    <property type="term" value="C:membrane"/>
    <property type="evidence" value="ECO:0007669"/>
    <property type="project" value="GOC"/>
</dbReference>
<comment type="similarity">
    <text evidence="2">Belongs to the class-II pyridoxal-phosphate-dependent aminotransferase family.</text>
</comment>
<evidence type="ECO:0000256" key="6">
    <source>
        <dbReference type="SAM" id="MobiDB-lite"/>
    </source>
</evidence>
<organism evidence="7 8">
    <name type="scientific">Caligus rogercresseyi</name>
    <name type="common">Sea louse</name>
    <dbReference type="NCBI Taxonomy" id="217165"/>
    <lineage>
        <taxon>Eukaryota</taxon>
        <taxon>Metazoa</taxon>
        <taxon>Ecdysozoa</taxon>
        <taxon>Arthropoda</taxon>
        <taxon>Crustacea</taxon>
        <taxon>Multicrustacea</taxon>
        <taxon>Hexanauplia</taxon>
        <taxon>Copepoda</taxon>
        <taxon>Siphonostomatoida</taxon>
        <taxon>Caligidae</taxon>
        <taxon>Caligus</taxon>
    </lineage>
</organism>
<dbReference type="Gene3D" id="3.90.1150.10">
    <property type="entry name" value="Aspartate Aminotransferase, domain 1"/>
    <property type="match status" value="1"/>
</dbReference>
<keyword evidence="4" id="KW-0663">Pyridoxal phosphate</keyword>
<dbReference type="GO" id="GO:0046512">
    <property type="term" value="P:sphingosine biosynthetic process"/>
    <property type="evidence" value="ECO:0007669"/>
    <property type="project" value="TreeGrafter"/>
</dbReference>
<keyword evidence="3" id="KW-0808">Transferase</keyword>
<feature type="non-terminal residue" evidence="7">
    <location>
        <position position="1"/>
    </location>
</feature>
<dbReference type="AlphaFoldDB" id="A0A7T8KAQ7"/>
<evidence type="ECO:0000256" key="3">
    <source>
        <dbReference type="ARBA" id="ARBA00022679"/>
    </source>
</evidence>
<keyword evidence="8" id="KW-1185">Reference proteome</keyword>
<dbReference type="InterPro" id="IPR050087">
    <property type="entry name" value="AON_synthase_class-II"/>
</dbReference>
<proteinExistence type="inferred from homology"/>
<sequence>SSKSLQKNNSGATIQRRGRRATGRMEARASCPRGRTESSRLNVPVIEHKAGKTLKINGVDCVDWATHNYLGFAGNEDIEEAAIECIQQYGVGSCGPRAFYGTAGLVS</sequence>
<evidence type="ECO:0008006" key="9">
    <source>
        <dbReference type="Google" id="ProtNLM"/>
    </source>
</evidence>
<feature type="region of interest" description="Disordered" evidence="6">
    <location>
        <begin position="1"/>
        <end position="43"/>
    </location>
</feature>
<evidence type="ECO:0000313" key="7">
    <source>
        <dbReference type="EMBL" id="QQP51611.1"/>
    </source>
</evidence>
<dbReference type="PANTHER" id="PTHR13693:SF2">
    <property type="entry name" value="SERINE PALMITOYLTRANSFERASE 1"/>
    <property type="match status" value="1"/>
</dbReference>
<reference evidence="8" key="1">
    <citation type="submission" date="2021-01" db="EMBL/GenBank/DDBJ databases">
        <title>Caligus Genome Assembly.</title>
        <authorList>
            <person name="Gallardo-Escarate C."/>
        </authorList>
    </citation>
    <scope>NUCLEOTIDE SEQUENCE [LARGE SCALE GENOMIC DNA]</scope>
</reference>
<dbReference type="InterPro" id="IPR015421">
    <property type="entry name" value="PyrdxlP-dep_Trfase_major"/>
</dbReference>
<comment type="cofactor">
    <cofactor evidence="1">
        <name>pyridoxal 5'-phosphate</name>
        <dbReference type="ChEBI" id="CHEBI:597326"/>
    </cofactor>
</comment>